<sequence length="287" mass="32020">MHSLLFVSIHVTSVISYTKCLIGVLQRIYEHVPPLPIPPRSSMDKQKKLVHALSLPYPEPHWPHVSADHEQAILTLLIPLLQPIGNFRRDNVAHSRGKGRAGNPKNNTRPEAMPEWMPEIYDRLTIGFNTTVRRLESLARSRKPAILSQEVGIEQPPHPVPDLSVVFVCRQALPNIMTSSMPLLLATSSPKTSRARLVELSTQSEAKLAQALNQPRLGVLGLEQDAPEFDTLVQFLEENNEAVEVTWLEHAASTPYLPVNVKTVETSPKRKSDSTATVQKRKRTDAG</sequence>
<reference evidence="3 4" key="1">
    <citation type="submission" date="2015-01" db="EMBL/GenBank/DDBJ databases">
        <title>The Genome Sequence of Exophiala sideris CBS121828.</title>
        <authorList>
            <consortium name="The Broad Institute Genomics Platform"/>
            <person name="Cuomo C."/>
            <person name="de Hoog S."/>
            <person name="Gorbushina A."/>
            <person name="Stielow B."/>
            <person name="Teixiera M."/>
            <person name="Abouelleil A."/>
            <person name="Chapman S.B."/>
            <person name="Priest M."/>
            <person name="Young S.K."/>
            <person name="Wortman J."/>
            <person name="Nusbaum C."/>
            <person name="Birren B."/>
        </authorList>
    </citation>
    <scope>NUCLEOTIDE SEQUENCE [LARGE SCALE GENOMIC DNA]</scope>
    <source>
        <strain evidence="3 4">CBS 121828</strain>
    </source>
</reference>
<dbReference type="GO" id="GO:0000172">
    <property type="term" value="C:ribonuclease MRP complex"/>
    <property type="evidence" value="ECO:0007669"/>
    <property type="project" value="TreeGrafter"/>
</dbReference>
<dbReference type="AlphaFoldDB" id="A0A0D1YHU1"/>
<dbReference type="PANTHER" id="PTHR28272">
    <property type="entry name" value="RIBONUCLEASES P/MRP PROTEIN SUBUNIT POP3"/>
    <property type="match status" value="1"/>
</dbReference>
<dbReference type="PANTHER" id="PTHR28272:SF1">
    <property type="entry name" value="RIBONUCLEASES P_MRP PROTEIN SUBUNIT POP3"/>
    <property type="match status" value="1"/>
</dbReference>
<dbReference type="InterPro" id="IPR013241">
    <property type="entry name" value="RNase_P_Pop3"/>
</dbReference>
<dbReference type="GO" id="GO:0034965">
    <property type="term" value="P:intronic box C/D snoRNA processing"/>
    <property type="evidence" value="ECO:0007669"/>
    <property type="project" value="TreeGrafter"/>
</dbReference>
<dbReference type="GO" id="GO:0006364">
    <property type="term" value="P:rRNA processing"/>
    <property type="evidence" value="ECO:0007669"/>
    <property type="project" value="InterPro"/>
</dbReference>
<feature type="region of interest" description="Disordered" evidence="1">
    <location>
        <begin position="264"/>
        <end position="287"/>
    </location>
</feature>
<feature type="region of interest" description="Disordered" evidence="1">
    <location>
        <begin position="91"/>
        <end position="112"/>
    </location>
</feature>
<dbReference type="Proteomes" id="UP000053599">
    <property type="component" value="Unassembled WGS sequence"/>
</dbReference>
<organism evidence="3 4">
    <name type="scientific">Exophiala sideris</name>
    <dbReference type="NCBI Taxonomy" id="1016849"/>
    <lineage>
        <taxon>Eukaryota</taxon>
        <taxon>Fungi</taxon>
        <taxon>Dikarya</taxon>
        <taxon>Ascomycota</taxon>
        <taxon>Pezizomycotina</taxon>
        <taxon>Eurotiomycetes</taxon>
        <taxon>Chaetothyriomycetidae</taxon>
        <taxon>Chaetothyriales</taxon>
        <taxon>Herpotrichiellaceae</taxon>
        <taxon>Exophiala</taxon>
    </lineage>
</organism>
<feature type="signal peptide" evidence="2">
    <location>
        <begin position="1"/>
        <end position="16"/>
    </location>
</feature>
<dbReference type="HOGENOM" id="CLU_047273_2_0_1"/>
<dbReference type="OrthoDB" id="20109at2759"/>
<evidence type="ECO:0000313" key="4">
    <source>
        <dbReference type="Proteomes" id="UP000053599"/>
    </source>
</evidence>
<keyword evidence="2" id="KW-0732">Signal</keyword>
<evidence type="ECO:0000313" key="3">
    <source>
        <dbReference type="EMBL" id="KIV80559.1"/>
    </source>
</evidence>
<dbReference type="STRING" id="1016849.A0A0D1YHU1"/>
<dbReference type="GO" id="GO:0005829">
    <property type="term" value="C:cytosol"/>
    <property type="evidence" value="ECO:0007669"/>
    <property type="project" value="TreeGrafter"/>
</dbReference>
<name>A0A0D1YHU1_9EURO</name>
<dbReference type="GO" id="GO:0004526">
    <property type="term" value="F:ribonuclease P activity"/>
    <property type="evidence" value="ECO:0007669"/>
    <property type="project" value="TreeGrafter"/>
</dbReference>
<dbReference type="EMBL" id="KN846953">
    <property type="protein sequence ID" value="KIV80559.1"/>
    <property type="molecule type" value="Genomic_DNA"/>
</dbReference>
<evidence type="ECO:0000256" key="2">
    <source>
        <dbReference type="SAM" id="SignalP"/>
    </source>
</evidence>
<accession>A0A0D1YHU1</accession>
<dbReference type="GO" id="GO:0000171">
    <property type="term" value="F:ribonuclease MRP activity"/>
    <property type="evidence" value="ECO:0007669"/>
    <property type="project" value="TreeGrafter"/>
</dbReference>
<evidence type="ECO:0000256" key="1">
    <source>
        <dbReference type="SAM" id="MobiDB-lite"/>
    </source>
</evidence>
<protein>
    <submittedName>
        <fullName evidence="3">Uncharacterized protein</fullName>
    </submittedName>
</protein>
<proteinExistence type="predicted"/>
<dbReference type="Pfam" id="PF08228">
    <property type="entry name" value="RNase_P_pop3"/>
    <property type="match status" value="1"/>
</dbReference>
<dbReference type="GO" id="GO:0005655">
    <property type="term" value="C:nucleolar ribonuclease P complex"/>
    <property type="evidence" value="ECO:0007669"/>
    <property type="project" value="TreeGrafter"/>
</dbReference>
<dbReference type="GO" id="GO:0008033">
    <property type="term" value="P:tRNA processing"/>
    <property type="evidence" value="ECO:0007669"/>
    <property type="project" value="InterPro"/>
</dbReference>
<feature type="chain" id="PRO_5002236974" evidence="2">
    <location>
        <begin position="17"/>
        <end position="287"/>
    </location>
</feature>
<gene>
    <name evidence="3" type="ORF">PV11_08052</name>
</gene>